<dbReference type="EMBL" id="CP093347">
    <property type="protein sequence ID" value="WOG99358.1"/>
    <property type="molecule type" value="Genomic_DNA"/>
</dbReference>
<evidence type="ECO:0000256" key="1">
    <source>
        <dbReference type="SAM" id="MobiDB-lite"/>
    </source>
</evidence>
<protein>
    <submittedName>
        <fullName evidence="2">Uncharacterized protein</fullName>
    </submittedName>
</protein>
<feature type="region of interest" description="Disordered" evidence="1">
    <location>
        <begin position="1"/>
        <end position="24"/>
    </location>
</feature>
<dbReference type="EMBL" id="LNRQ01000005">
    <property type="protein sequence ID" value="KZM93104.1"/>
    <property type="molecule type" value="Genomic_DNA"/>
</dbReference>
<dbReference type="Proteomes" id="UP000077755">
    <property type="component" value="Chromosome 5"/>
</dbReference>
<proteinExistence type="predicted"/>
<reference evidence="3" key="2">
    <citation type="submission" date="2022-03" db="EMBL/GenBank/DDBJ databases">
        <title>Draft title - Genomic analysis of global carrot germplasm unveils the trajectory of domestication and the origin of high carotenoid orange carrot.</title>
        <authorList>
            <person name="Iorizzo M."/>
            <person name="Ellison S."/>
            <person name="Senalik D."/>
            <person name="Macko-Podgorni A."/>
            <person name="Grzebelus D."/>
            <person name="Bostan H."/>
            <person name="Rolling W."/>
            <person name="Curaba J."/>
            <person name="Simon P."/>
        </authorList>
    </citation>
    <scope>NUCLEOTIDE SEQUENCE</scope>
    <source>
        <tissue evidence="3">Leaf</tissue>
    </source>
</reference>
<dbReference type="Gramene" id="KZM93104">
    <property type="protein sequence ID" value="KZM93104"/>
    <property type="gene ID" value="DCAR_016349"/>
</dbReference>
<dbReference type="AlphaFoldDB" id="A0A164XFD1"/>
<reference evidence="2" key="1">
    <citation type="journal article" date="2016" name="Nat. Genet.">
        <title>A high-quality carrot genome assembly provides new insights into carotenoid accumulation and asterid genome evolution.</title>
        <authorList>
            <person name="Iorizzo M."/>
            <person name="Ellison S."/>
            <person name="Senalik D."/>
            <person name="Zeng P."/>
            <person name="Satapoomin P."/>
            <person name="Huang J."/>
            <person name="Bowman M."/>
            <person name="Iovene M."/>
            <person name="Sanseverino W."/>
            <person name="Cavagnaro P."/>
            <person name="Yildiz M."/>
            <person name="Macko-Podgorni A."/>
            <person name="Moranska E."/>
            <person name="Grzebelus E."/>
            <person name="Grzebelus D."/>
            <person name="Ashrafi H."/>
            <person name="Zheng Z."/>
            <person name="Cheng S."/>
            <person name="Spooner D."/>
            <person name="Van Deynze A."/>
            <person name="Simon P."/>
        </authorList>
    </citation>
    <scope>NUCLEOTIDE SEQUENCE [LARGE SCALE GENOMIC DNA]</scope>
    <source>
        <tissue evidence="2">Leaf</tissue>
    </source>
</reference>
<feature type="compositionally biased region" description="Gly residues" evidence="1">
    <location>
        <begin position="1"/>
        <end position="10"/>
    </location>
</feature>
<sequence>MAGKDGGSSSGGNKKKNESLVLPPRKHVITMVGERLAQSATAPFNNKNKKINPENGDDNVAAPSS</sequence>
<name>A0A164XFD1_DAUCS</name>
<feature type="region of interest" description="Disordered" evidence="1">
    <location>
        <begin position="39"/>
        <end position="65"/>
    </location>
</feature>
<evidence type="ECO:0000313" key="4">
    <source>
        <dbReference type="Proteomes" id="UP000077755"/>
    </source>
</evidence>
<keyword evidence="4" id="KW-1185">Reference proteome</keyword>
<accession>A0A164XFD1</accession>
<evidence type="ECO:0000313" key="3">
    <source>
        <dbReference type="EMBL" id="WOG99358.1"/>
    </source>
</evidence>
<evidence type="ECO:0000313" key="2">
    <source>
        <dbReference type="EMBL" id="KZM93104.1"/>
    </source>
</evidence>
<organism evidence="2">
    <name type="scientific">Daucus carota subsp. sativus</name>
    <name type="common">Carrot</name>
    <dbReference type="NCBI Taxonomy" id="79200"/>
    <lineage>
        <taxon>Eukaryota</taxon>
        <taxon>Viridiplantae</taxon>
        <taxon>Streptophyta</taxon>
        <taxon>Embryophyta</taxon>
        <taxon>Tracheophyta</taxon>
        <taxon>Spermatophyta</taxon>
        <taxon>Magnoliopsida</taxon>
        <taxon>eudicotyledons</taxon>
        <taxon>Gunneridae</taxon>
        <taxon>Pentapetalae</taxon>
        <taxon>asterids</taxon>
        <taxon>campanulids</taxon>
        <taxon>Apiales</taxon>
        <taxon>Apiaceae</taxon>
        <taxon>Apioideae</taxon>
        <taxon>Scandiceae</taxon>
        <taxon>Daucinae</taxon>
        <taxon>Daucus</taxon>
        <taxon>Daucus sect. Daucus</taxon>
    </lineage>
</organism>
<gene>
    <name evidence="2" type="ORF">DCAR_016349</name>
    <name evidence="3" type="ORF">DCAR_0518706</name>
</gene>